<evidence type="ECO:0000313" key="2">
    <source>
        <dbReference type="EMBL" id="EJF42704.1"/>
    </source>
</evidence>
<dbReference type="AlphaFoldDB" id="J0N757"/>
<dbReference type="eggNOG" id="ENOG50325Q7">
    <property type="taxonomic scope" value="Bacteria"/>
</dbReference>
<name>J0N757_9ACTO</name>
<dbReference type="Proteomes" id="UP000002941">
    <property type="component" value="Unassembled WGS sequence"/>
</dbReference>
<sequence>MNGKSRWGNDPTDPPDPPDRSTRSIHPVRTGPHRHRASVPIDGSERGSPESGLFPFAALIHLEATVRRRTFLTVTGACLTTALLPALGACSESWRSVKRPPSDNARPSAFSERPVWPDLDAARTELRAAGDRYLCGGATVDKAQKIFTDGWCPVIVDVSTLTTRAVLQDDNGDWRTEETELIRDTRKELNTALTTSVLGPALLDENHAYLVVGTIDLSSPDQPGSSSSSEMERSTQIDSVVVLKVGLGDGAVPASAVVCRNVPLEDTWPMNLSFSSDRSALLLAGQKTGDQGDYIGLRLSADDLSTQFDAHSILDGKEITKVFPGGQAVVTRHDPAPSREEIVFLADGAHEPLDENYPYLVRDGWYYYKYGEGGDSEALSRARNLSTGDVIELEDGWDLADSKHTWPDVTAGQQTILTVGWDSTALSVRQPGAPAPALRWTEFERPAPKSASSLDDVIYTINDTNDPKAKFTYRLDIISATTGENLVQESQSTKMSSIDAVTPWGAVTYGRFHSATAWLDS</sequence>
<protein>
    <submittedName>
        <fullName evidence="2">Uncharacterized protein</fullName>
    </submittedName>
</protein>
<gene>
    <name evidence="2" type="ORF">HMPREF1318_0477</name>
</gene>
<proteinExistence type="predicted"/>
<keyword evidence="3" id="KW-1185">Reference proteome</keyword>
<dbReference type="PATRIC" id="fig|1125718.3.peg.1761"/>
<feature type="region of interest" description="Disordered" evidence="1">
    <location>
        <begin position="1"/>
        <end position="48"/>
    </location>
</feature>
<dbReference type="EMBL" id="AKFT01000139">
    <property type="protein sequence ID" value="EJF42704.1"/>
    <property type="molecule type" value="Genomic_DNA"/>
</dbReference>
<comment type="caution">
    <text evidence="2">The sequence shown here is derived from an EMBL/GenBank/DDBJ whole genome shotgun (WGS) entry which is preliminary data.</text>
</comment>
<evidence type="ECO:0000256" key="1">
    <source>
        <dbReference type="SAM" id="MobiDB-lite"/>
    </source>
</evidence>
<accession>J0N757</accession>
<organism evidence="2 3">
    <name type="scientific">Actinomyces massiliensis F0489</name>
    <dbReference type="NCBI Taxonomy" id="1125718"/>
    <lineage>
        <taxon>Bacteria</taxon>
        <taxon>Bacillati</taxon>
        <taxon>Actinomycetota</taxon>
        <taxon>Actinomycetes</taxon>
        <taxon>Actinomycetales</taxon>
        <taxon>Actinomycetaceae</taxon>
        <taxon>Actinomyces</taxon>
    </lineage>
</organism>
<evidence type="ECO:0000313" key="3">
    <source>
        <dbReference type="Proteomes" id="UP000002941"/>
    </source>
</evidence>
<reference evidence="2 3" key="1">
    <citation type="submission" date="2012-05" db="EMBL/GenBank/DDBJ databases">
        <authorList>
            <person name="Harkins D.M."/>
            <person name="Madupu R."/>
            <person name="Durkin A.S."/>
            <person name="Torralba M."/>
            <person name="Methe B."/>
            <person name="Sutton G.G."/>
            <person name="Nelson K.E."/>
        </authorList>
    </citation>
    <scope>NUCLEOTIDE SEQUENCE [LARGE SCALE GENOMIC DNA]</scope>
    <source>
        <strain evidence="2 3">F0489</strain>
    </source>
</reference>